<dbReference type="Pfam" id="PF00012">
    <property type="entry name" value="HSP70"/>
    <property type="match status" value="2"/>
</dbReference>
<dbReference type="SUPFAM" id="SSF100920">
    <property type="entry name" value="Heat shock protein 70kD (HSP70), peptide-binding domain"/>
    <property type="match status" value="1"/>
</dbReference>
<dbReference type="Proteomes" id="UP000299084">
    <property type="component" value="Unassembled WGS sequence"/>
</dbReference>
<protein>
    <submittedName>
        <fullName evidence="6">Heat shock 70 kDa protein 14</fullName>
    </submittedName>
</protein>
<dbReference type="EMBL" id="JWIN03000035">
    <property type="protein sequence ID" value="KAB1254086.1"/>
    <property type="molecule type" value="Genomic_DNA"/>
</dbReference>
<dbReference type="Gene3D" id="2.60.34.10">
    <property type="entry name" value="Substrate Binding Domain Of DNAk, Chain A, domain 1"/>
    <property type="match status" value="1"/>
</dbReference>
<dbReference type="GO" id="GO:0140662">
    <property type="term" value="F:ATP-dependent protein folding chaperone"/>
    <property type="evidence" value="ECO:0007669"/>
    <property type="project" value="InterPro"/>
</dbReference>
<dbReference type="FunFam" id="2.60.34.10:FF:000013">
    <property type="entry name" value="Heat shock 70 kDa protein 14"/>
    <property type="match status" value="1"/>
</dbReference>
<name>A0A5N4C5D3_CAMDR</name>
<evidence type="ECO:0000259" key="5">
    <source>
        <dbReference type="Pfam" id="PF13837"/>
    </source>
</evidence>
<evidence type="ECO:0000256" key="3">
    <source>
        <dbReference type="ARBA" id="ARBA00022840"/>
    </source>
</evidence>
<dbReference type="Gene3D" id="1.10.10.60">
    <property type="entry name" value="Homeodomain-like"/>
    <property type="match status" value="1"/>
</dbReference>
<dbReference type="Gene3D" id="3.30.420.40">
    <property type="match status" value="3"/>
</dbReference>
<dbReference type="InterPro" id="IPR043129">
    <property type="entry name" value="ATPase_NBD"/>
</dbReference>
<dbReference type="SUPFAM" id="SSF53067">
    <property type="entry name" value="Actin-like ATPase domain"/>
    <property type="match status" value="3"/>
</dbReference>
<dbReference type="Gene3D" id="3.30.30.30">
    <property type="match status" value="2"/>
</dbReference>
<dbReference type="AlphaFoldDB" id="A0A5N4C5D3"/>
<sequence length="831" mass="91233">MQETRTGSGPGNIVDAGSRKWVGPGDIVDARSPEGEGDGRADVVANDAGDRVTPAVVAYSENEEVVGLAAKQSRIRNISNTVMKVKQILGRRHSPYPGLSMYKTDTDTQLYQPEMRSLDLASQQLALRGKNRLAPGDRPEHTELPHLQIGTLLPRSLLQLAFSQSAMATSGSSAGIRWSRQETRTLLSILGEAEYIQRLQTVHHNADVYQAVSKRMQQEGFRRTERQCRSKFKVLKALYLKAYVAHATSMGDPPHCPFYDTLDQLLRNQIVTDPDPDNLMEEAAWPKHCDQNLTASDTPGQEGTSILGAKRTQAADHSPALQTVKESDEDCQLRNSDQMQEASDLEDSWDESSGAGNSQVCERLGWARRRRRSVARTIAAELAENRRLARELSKREEEKLDRLIAIGEVASAQQDIANELRRDAVVAVIEKNGKLRYEIDTGGETKFVNPEDVARLIFSKMKVITVPFDFGEKQKSALGEAARAAGFNVLRLIHEPSAALLAYGIGQDSPTGKSNILVFKLGGTSLSISVMEVNSGIYRVLSTNTDNIGGTHFTETLAQYLASEFQRCFKHDVRGNARAMMKLMNSADTAKHSLSTLGSANCFLDSLYEGQDFDCNVSRARFELLCSPLFNKCIEAIRKLLEQGGFTADDINKVVLCGGSSRIPRLQQMIKDLFPAVELLNSIPPDEVIPIGAATEAGILIGKENPLVEDSLKIECSTKDILVKGVDESGANSFKVLFPSGTPLPARRQHTLQAPGSISSVCLELYESEGKNSTKEENKFAQVVLQDLDKKENGLRDILAVLTMKRDGSLHVTCTDQETGKCEAITIEVAS</sequence>
<evidence type="ECO:0000256" key="4">
    <source>
        <dbReference type="SAM" id="MobiDB-lite"/>
    </source>
</evidence>
<dbReference type="InterPro" id="IPR044822">
    <property type="entry name" value="Myb_DNA-bind_4"/>
</dbReference>
<dbReference type="FunFam" id="1.10.10.60:FF:000032">
    <property type="entry name" value="Zinc finger and SCAN domain-containing 20"/>
    <property type="match status" value="1"/>
</dbReference>
<dbReference type="Pfam" id="PF13837">
    <property type="entry name" value="Myb_DNA-bind_4"/>
    <property type="match status" value="1"/>
</dbReference>
<dbReference type="Gene3D" id="3.90.640.10">
    <property type="entry name" value="Actin, Chain A, domain 4"/>
    <property type="match status" value="1"/>
</dbReference>
<evidence type="ECO:0000256" key="1">
    <source>
        <dbReference type="ARBA" id="ARBA00007381"/>
    </source>
</evidence>
<comment type="caution">
    <text evidence="6">The sequence shown here is derived from an EMBL/GenBank/DDBJ whole genome shotgun (WGS) entry which is preliminary data.</text>
</comment>
<comment type="similarity">
    <text evidence="1">Belongs to the heat shock protein 70 family.</text>
</comment>
<keyword evidence="3" id="KW-0067">ATP-binding</keyword>
<dbReference type="GO" id="GO:0005524">
    <property type="term" value="F:ATP binding"/>
    <property type="evidence" value="ECO:0007669"/>
    <property type="project" value="UniProtKB-KW"/>
</dbReference>
<keyword evidence="6" id="KW-0346">Stress response</keyword>
<reference evidence="6 7" key="1">
    <citation type="journal article" date="2019" name="Mol. Ecol. Resour.">
        <title>Improving Illumina assemblies with Hi-C and long reads: an example with the North African dromedary.</title>
        <authorList>
            <person name="Elbers J.P."/>
            <person name="Rogers M.F."/>
            <person name="Perelman P.L."/>
            <person name="Proskuryakova A.A."/>
            <person name="Serdyukova N.A."/>
            <person name="Johnson W.E."/>
            <person name="Horin P."/>
            <person name="Corander J."/>
            <person name="Murphy D."/>
            <person name="Burger P.A."/>
        </authorList>
    </citation>
    <scope>NUCLEOTIDE SEQUENCE [LARGE SCALE GENOMIC DNA]</scope>
    <source>
        <strain evidence="6">Drom800</strain>
        <tissue evidence="6">Blood</tissue>
    </source>
</reference>
<dbReference type="PROSITE" id="PS01036">
    <property type="entry name" value="HSP70_3"/>
    <property type="match status" value="1"/>
</dbReference>
<gene>
    <name evidence="6" type="ORF">Cadr_000026765</name>
</gene>
<evidence type="ECO:0000313" key="6">
    <source>
        <dbReference type="EMBL" id="KAB1254086.1"/>
    </source>
</evidence>
<dbReference type="InterPro" id="IPR029047">
    <property type="entry name" value="HSP70_peptide-bd_sf"/>
</dbReference>
<feature type="compositionally biased region" description="Basic and acidic residues" evidence="4">
    <location>
        <begin position="28"/>
        <end position="41"/>
    </location>
</feature>
<keyword evidence="2" id="KW-0547">Nucleotide-binding</keyword>
<dbReference type="InterPro" id="IPR013126">
    <property type="entry name" value="Hsp_70_fam"/>
</dbReference>
<dbReference type="FunFam" id="3.30.420.40:FF:000028">
    <property type="entry name" value="heat shock 70 kDa protein-like"/>
    <property type="match status" value="1"/>
</dbReference>
<dbReference type="PANTHER" id="PTHR19375">
    <property type="entry name" value="HEAT SHOCK PROTEIN 70KDA"/>
    <property type="match status" value="1"/>
</dbReference>
<feature type="domain" description="Myb/SANT-like DNA-binding" evidence="5">
    <location>
        <begin position="177"/>
        <end position="265"/>
    </location>
</feature>
<evidence type="ECO:0000313" key="7">
    <source>
        <dbReference type="Proteomes" id="UP000299084"/>
    </source>
</evidence>
<dbReference type="FunFam" id="3.90.640.10:FF:000010">
    <property type="entry name" value="heat shock 70 kDa protein 14"/>
    <property type="match status" value="1"/>
</dbReference>
<organism evidence="6 7">
    <name type="scientific">Camelus dromedarius</name>
    <name type="common">Dromedary</name>
    <name type="synonym">Arabian camel</name>
    <dbReference type="NCBI Taxonomy" id="9838"/>
    <lineage>
        <taxon>Eukaryota</taxon>
        <taxon>Metazoa</taxon>
        <taxon>Chordata</taxon>
        <taxon>Craniata</taxon>
        <taxon>Vertebrata</taxon>
        <taxon>Euteleostomi</taxon>
        <taxon>Mammalia</taxon>
        <taxon>Eutheria</taxon>
        <taxon>Laurasiatheria</taxon>
        <taxon>Artiodactyla</taxon>
        <taxon>Tylopoda</taxon>
        <taxon>Camelidae</taxon>
        <taxon>Camelus</taxon>
    </lineage>
</organism>
<accession>A0A5N4C5D3</accession>
<feature type="region of interest" description="Disordered" evidence="4">
    <location>
        <begin position="1"/>
        <end position="44"/>
    </location>
</feature>
<proteinExistence type="inferred from homology"/>
<dbReference type="InterPro" id="IPR018181">
    <property type="entry name" value="Heat_shock_70_CS"/>
</dbReference>
<keyword evidence="7" id="KW-1185">Reference proteome</keyword>
<feature type="region of interest" description="Disordered" evidence="4">
    <location>
        <begin position="310"/>
        <end position="357"/>
    </location>
</feature>
<evidence type="ECO:0000256" key="2">
    <source>
        <dbReference type="ARBA" id="ARBA00022741"/>
    </source>
</evidence>